<dbReference type="Proteomes" id="UP000321249">
    <property type="component" value="Unassembled WGS sequence"/>
</dbReference>
<feature type="chain" id="PRO_5022697078" description="DUF4398 domain-containing protein" evidence="2">
    <location>
        <begin position="21"/>
        <end position="169"/>
    </location>
</feature>
<feature type="coiled-coil region" evidence="1">
    <location>
        <begin position="139"/>
        <end position="166"/>
    </location>
</feature>
<evidence type="ECO:0000256" key="1">
    <source>
        <dbReference type="SAM" id="Coils"/>
    </source>
</evidence>
<organism evidence="3 4">
    <name type="scientific">Allosphingosinicella ginsenosidimutans</name>
    <dbReference type="NCBI Taxonomy" id="1176539"/>
    <lineage>
        <taxon>Bacteria</taxon>
        <taxon>Pseudomonadati</taxon>
        <taxon>Pseudomonadota</taxon>
        <taxon>Alphaproteobacteria</taxon>
        <taxon>Sphingomonadales</taxon>
        <taxon>Sphingomonadaceae</taxon>
        <taxon>Allosphingosinicella</taxon>
    </lineage>
</organism>
<sequence>MTIAARRLSPALLIAAFALAGCASNGQFPSLAIRPAELDSSIEPPEHAPVEVAPDAALGRDVSLLIGEAEAGGRDFDAAYAPAEAAVARAGASGSDSWVDAQVALSRLEAARGRAAGALGELEQIAARRSNQATNEADYAALQSAIDRLSRQAEEHLDRLNRLKARLGD</sequence>
<evidence type="ECO:0000313" key="3">
    <source>
        <dbReference type="EMBL" id="TXC64272.1"/>
    </source>
</evidence>
<dbReference type="OrthoDB" id="7509317at2"/>
<reference evidence="3 4" key="1">
    <citation type="journal article" date="2015" name="J. Microbiol.">
        <title>Sphingosinicella ginsenosidimutans sp. nov., with ginsenoside converting activity.</title>
        <authorList>
            <person name="Kim J.K."/>
            <person name="Kang M.S."/>
            <person name="Park S.C."/>
            <person name="Kim K.M."/>
            <person name="Choi K."/>
            <person name="Yoon M.H."/>
            <person name="Im W.T."/>
        </authorList>
    </citation>
    <scope>NUCLEOTIDE SEQUENCE [LARGE SCALE GENOMIC DNA]</scope>
    <source>
        <strain evidence="3 4">BS-11</strain>
    </source>
</reference>
<accession>A0A5C6TV42</accession>
<evidence type="ECO:0008006" key="5">
    <source>
        <dbReference type="Google" id="ProtNLM"/>
    </source>
</evidence>
<evidence type="ECO:0000313" key="4">
    <source>
        <dbReference type="Proteomes" id="UP000321249"/>
    </source>
</evidence>
<dbReference type="RefSeq" id="WP_147043678.1">
    <property type="nucleotide sequence ID" value="NZ_BAABIR010000001.1"/>
</dbReference>
<dbReference type="EMBL" id="VOQQ01000001">
    <property type="protein sequence ID" value="TXC64272.1"/>
    <property type="molecule type" value="Genomic_DNA"/>
</dbReference>
<name>A0A5C6TV42_9SPHN</name>
<dbReference type="PROSITE" id="PS51257">
    <property type="entry name" value="PROKAR_LIPOPROTEIN"/>
    <property type="match status" value="1"/>
</dbReference>
<comment type="caution">
    <text evidence="3">The sequence shown here is derived from an EMBL/GenBank/DDBJ whole genome shotgun (WGS) entry which is preliminary data.</text>
</comment>
<dbReference type="AlphaFoldDB" id="A0A5C6TV42"/>
<protein>
    <recommendedName>
        <fullName evidence="5">DUF4398 domain-containing protein</fullName>
    </recommendedName>
</protein>
<keyword evidence="4" id="KW-1185">Reference proteome</keyword>
<proteinExistence type="predicted"/>
<keyword evidence="1" id="KW-0175">Coiled coil</keyword>
<keyword evidence="2" id="KW-0732">Signal</keyword>
<evidence type="ECO:0000256" key="2">
    <source>
        <dbReference type="SAM" id="SignalP"/>
    </source>
</evidence>
<feature type="signal peptide" evidence="2">
    <location>
        <begin position="1"/>
        <end position="20"/>
    </location>
</feature>
<gene>
    <name evidence="3" type="ORF">FRZ32_11785</name>
</gene>